<organism evidence="7 8">
    <name type="scientific">Chiloscyllium punctatum</name>
    <name type="common">Brownbanded bambooshark</name>
    <name type="synonym">Hemiscyllium punctatum</name>
    <dbReference type="NCBI Taxonomy" id="137246"/>
    <lineage>
        <taxon>Eukaryota</taxon>
        <taxon>Metazoa</taxon>
        <taxon>Chordata</taxon>
        <taxon>Craniata</taxon>
        <taxon>Vertebrata</taxon>
        <taxon>Chondrichthyes</taxon>
        <taxon>Elasmobranchii</taxon>
        <taxon>Galeomorphii</taxon>
        <taxon>Galeoidea</taxon>
        <taxon>Orectolobiformes</taxon>
        <taxon>Hemiscylliidae</taxon>
        <taxon>Chiloscyllium</taxon>
    </lineage>
</organism>
<protein>
    <recommendedName>
        <fullName evidence="6">EGF-like domain-containing protein</fullName>
    </recommendedName>
</protein>
<dbReference type="InterPro" id="IPR001881">
    <property type="entry name" value="EGF-like_Ca-bd_dom"/>
</dbReference>
<dbReference type="CDD" id="cd00054">
    <property type="entry name" value="EGF_CA"/>
    <property type="match status" value="1"/>
</dbReference>
<feature type="region of interest" description="Disordered" evidence="5">
    <location>
        <begin position="323"/>
        <end position="347"/>
    </location>
</feature>
<gene>
    <name evidence="7" type="ORF">chiPu_0015154</name>
</gene>
<dbReference type="SMART" id="SM00179">
    <property type="entry name" value="EGF_CA"/>
    <property type="match status" value="2"/>
</dbReference>
<evidence type="ECO:0000259" key="6">
    <source>
        <dbReference type="PROSITE" id="PS50026"/>
    </source>
</evidence>
<feature type="region of interest" description="Disordered" evidence="5">
    <location>
        <begin position="190"/>
        <end position="285"/>
    </location>
</feature>
<dbReference type="InterPro" id="IPR000152">
    <property type="entry name" value="EGF-type_Asp/Asn_hydroxyl_site"/>
</dbReference>
<comment type="caution">
    <text evidence="4">Lacks conserved residue(s) required for the propagation of feature annotation.</text>
</comment>
<feature type="domain" description="EGF-like" evidence="6">
    <location>
        <begin position="95"/>
        <end position="136"/>
    </location>
</feature>
<evidence type="ECO:0000256" key="3">
    <source>
        <dbReference type="ARBA" id="ARBA00023157"/>
    </source>
</evidence>
<keyword evidence="1 4" id="KW-0245">EGF-like domain</keyword>
<dbReference type="PROSITE" id="PS50026">
    <property type="entry name" value="EGF_3"/>
    <property type="match status" value="1"/>
</dbReference>
<dbReference type="OMA" id="MMADIRH"/>
<dbReference type="InterPro" id="IPR008160">
    <property type="entry name" value="Collagen"/>
</dbReference>
<keyword evidence="3" id="KW-1015">Disulfide bond</keyword>
<dbReference type="PANTHER" id="PTHR24034">
    <property type="entry name" value="EGF-LIKE DOMAIN-CONTAINING PROTEIN"/>
    <property type="match status" value="1"/>
</dbReference>
<dbReference type="PROSITE" id="PS00010">
    <property type="entry name" value="ASX_HYDROXYL"/>
    <property type="match status" value="1"/>
</dbReference>
<dbReference type="InterPro" id="IPR050751">
    <property type="entry name" value="ECM_structural_protein"/>
</dbReference>
<dbReference type="AlphaFoldDB" id="A0A401T1X8"/>
<dbReference type="OrthoDB" id="9946071at2759"/>
<accession>A0A401T1X8</accession>
<dbReference type="Pfam" id="PF01391">
    <property type="entry name" value="Collagen"/>
    <property type="match status" value="2"/>
</dbReference>
<dbReference type="STRING" id="137246.A0A401T1X8"/>
<dbReference type="EMBL" id="BEZZ01000862">
    <property type="protein sequence ID" value="GCC36659.1"/>
    <property type="molecule type" value="Genomic_DNA"/>
</dbReference>
<evidence type="ECO:0000256" key="1">
    <source>
        <dbReference type="ARBA" id="ARBA00022536"/>
    </source>
</evidence>
<dbReference type="InterPro" id="IPR018097">
    <property type="entry name" value="EGF_Ca-bd_CS"/>
</dbReference>
<dbReference type="GO" id="GO:0005509">
    <property type="term" value="F:calcium ion binding"/>
    <property type="evidence" value="ECO:0007669"/>
    <property type="project" value="InterPro"/>
</dbReference>
<dbReference type="PROSITE" id="PS01187">
    <property type="entry name" value="EGF_CA"/>
    <property type="match status" value="1"/>
</dbReference>
<keyword evidence="2" id="KW-0677">Repeat</keyword>
<dbReference type="PROSITE" id="PS01186">
    <property type="entry name" value="EGF_2"/>
    <property type="match status" value="1"/>
</dbReference>
<keyword evidence="8" id="KW-1185">Reference proteome</keyword>
<dbReference type="InterPro" id="IPR000742">
    <property type="entry name" value="EGF"/>
</dbReference>
<evidence type="ECO:0000256" key="5">
    <source>
        <dbReference type="SAM" id="MobiDB-lite"/>
    </source>
</evidence>
<evidence type="ECO:0000313" key="8">
    <source>
        <dbReference type="Proteomes" id="UP000287033"/>
    </source>
</evidence>
<evidence type="ECO:0000313" key="7">
    <source>
        <dbReference type="EMBL" id="GCC36659.1"/>
    </source>
</evidence>
<evidence type="ECO:0000256" key="4">
    <source>
        <dbReference type="PROSITE-ProRule" id="PRU00076"/>
    </source>
</evidence>
<dbReference type="PANTHER" id="PTHR24034:SF175">
    <property type="entry name" value="COLLAGEN AND CALCIUM-BINDING EGF DOMAIN-CONTAINING PROTEIN 1"/>
    <property type="match status" value="1"/>
</dbReference>
<dbReference type="Proteomes" id="UP000287033">
    <property type="component" value="Unassembled WGS sequence"/>
</dbReference>
<reference evidence="7 8" key="1">
    <citation type="journal article" date="2018" name="Nat. Ecol. Evol.">
        <title>Shark genomes provide insights into elasmobranch evolution and the origin of vertebrates.</title>
        <authorList>
            <person name="Hara Y"/>
            <person name="Yamaguchi K"/>
            <person name="Onimaru K"/>
            <person name="Kadota M"/>
            <person name="Koyanagi M"/>
            <person name="Keeley SD"/>
            <person name="Tatsumi K"/>
            <person name="Tanaka K"/>
            <person name="Motone F"/>
            <person name="Kageyama Y"/>
            <person name="Nozu R"/>
            <person name="Adachi N"/>
            <person name="Nishimura O"/>
            <person name="Nakagawa R"/>
            <person name="Tanegashima C"/>
            <person name="Kiyatake I"/>
            <person name="Matsumoto R"/>
            <person name="Murakumo K"/>
            <person name="Nishida K"/>
            <person name="Terakita A"/>
            <person name="Kuratani S"/>
            <person name="Sato K"/>
            <person name="Hyodo S Kuraku.S."/>
        </authorList>
    </citation>
    <scope>NUCLEOTIDE SEQUENCE [LARGE SCALE GENOMIC DNA]</scope>
</reference>
<dbReference type="FunFam" id="2.10.25.10:FF:000010">
    <property type="entry name" value="Pro-epidermal growth factor"/>
    <property type="match status" value="1"/>
</dbReference>
<dbReference type="SMART" id="SM00181">
    <property type="entry name" value="EGF"/>
    <property type="match status" value="2"/>
</dbReference>
<dbReference type="SUPFAM" id="SSF57196">
    <property type="entry name" value="EGF/Laminin"/>
    <property type="match status" value="2"/>
</dbReference>
<dbReference type="Gene3D" id="2.10.25.10">
    <property type="entry name" value="Laminin"/>
    <property type="match status" value="2"/>
</dbReference>
<feature type="compositionally biased region" description="Pro residues" evidence="5">
    <location>
        <begin position="201"/>
        <end position="216"/>
    </location>
</feature>
<name>A0A401T1X8_CHIPU</name>
<comment type="caution">
    <text evidence="7">The sequence shown here is derived from an EMBL/GenBank/DDBJ whole genome shotgun (WGS) entry which is preliminary data.</text>
</comment>
<dbReference type="Pfam" id="PF14670">
    <property type="entry name" value="FXa_inhibition"/>
    <property type="match status" value="1"/>
</dbReference>
<evidence type="ECO:0000256" key="2">
    <source>
        <dbReference type="ARBA" id="ARBA00022737"/>
    </source>
</evidence>
<sequence>MLASIARTPIDTSATKVHQNEQSVGRHCDDHRKKCCKGYRFVLGRCIPEDADVCAGSPCEQQCTDNFGRVVCTCYPGYRFDRERHRNHQTPYCLDIDECLVNNDTLCDHKCINTLGSFICECQEGFYLSSDGKSCLRAFNDSSAIKSDHLMSAGTCSVTCEEFLQMKQTLAQFKQKLLFTNLDNSSEKTQRKCSETLQCPPHLPGLPGPPGPPGNPGPKGSIGPMGPPGPPGAHGPRGDIGPVGPIPDLSHFKRGRRGPVGAPGTPGKNGLKGERGHPGPRGLPGPPGSFDFLLLMMADIRHDIIELQERVFGERRGITLDTLPLDAQETGSGQEKVAPTQPGSHSR</sequence>
<proteinExistence type="predicted"/>